<gene>
    <name evidence="2" type="ORF">GGQ91_000888</name>
</gene>
<dbReference type="GeneID" id="96602650"/>
<reference evidence="2 3" key="1">
    <citation type="submission" date="2020-08" db="EMBL/GenBank/DDBJ databases">
        <title>Genomic Encyclopedia of Type Strains, Phase IV (KMG-IV): sequencing the most valuable type-strain genomes for metagenomic binning, comparative biology and taxonomic classification.</title>
        <authorList>
            <person name="Goeker M."/>
        </authorList>
    </citation>
    <scope>NUCLEOTIDE SEQUENCE [LARGE SCALE GENOMIC DNA]</scope>
    <source>
        <strain evidence="2 3">DSM 5686</strain>
    </source>
</reference>
<name>A0ABR6D706_9HYPH</name>
<keyword evidence="1" id="KW-0472">Membrane</keyword>
<proteinExistence type="predicted"/>
<dbReference type="EMBL" id="JACJIM010000001">
    <property type="protein sequence ID" value="MBA9061527.1"/>
    <property type="molecule type" value="Genomic_DNA"/>
</dbReference>
<evidence type="ECO:0000313" key="3">
    <source>
        <dbReference type="Proteomes" id="UP000565455"/>
    </source>
</evidence>
<keyword evidence="3" id="KW-1185">Reference proteome</keyword>
<feature type="transmembrane region" description="Helical" evidence="1">
    <location>
        <begin position="27"/>
        <end position="45"/>
    </location>
</feature>
<accession>A0ABR6D706</accession>
<sequence>MRRADFAGWWRSERTGRAGFEALGRRWGLVAGLVSILAGLAWLVLTRH</sequence>
<comment type="caution">
    <text evidence="2">The sequence shown here is derived from an EMBL/GenBank/DDBJ whole genome shotgun (WGS) entry which is preliminary data.</text>
</comment>
<evidence type="ECO:0000256" key="1">
    <source>
        <dbReference type="SAM" id="Phobius"/>
    </source>
</evidence>
<evidence type="ECO:0000313" key="2">
    <source>
        <dbReference type="EMBL" id="MBA9061527.1"/>
    </source>
</evidence>
<dbReference type="RefSeq" id="WP_182591447.1">
    <property type="nucleotide sequence ID" value="NZ_JACJIM010000001.1"/>
</dbReference>
<dbReference type="Proteomes" id="UP000565455">
    <property type="component" value="Unassembled WGS sequence"/>
</dbReference>
<keyword evidence="1" id="KW-0812">Transmembrane</keyword>
<organism evidence="2 3">
    <name type="scientific">Methylobacterium fujisawaense</name>
    <dbReference type="NCBI Taxonomy" id="107400"/>
    <lineage>
        <taxon>Bacteria</taxon>
        <taxon>Pseudomonadati</taxon>
        <taxon>Pseudomonadota</taxon>
        <taxon>Alphaproteobacteria</taxon>
        <taxon>Hyphomicrobiales</taxon>
        <taxon>Methylobacteriaceae</taxon>
        <taxon>Methylobacterium</taxon>
    </lineage>
</organism>
<keyword evidence="1" id="KW-1133">Transmembrane helix</keyword>
<protein>
    <submittedName>
        <fullName evidence="2">Uncharacterized protein</fullName>
    </submittedName>
</protein>